<organism evidence="2 3">
    <name type="scientific">Sorghum bicolor</name>
    <name type="common">Sorghum</name>
    <name type="synonym">Sorghum vulgare</name>
    <dbReference type="NCBI Taxonomy" id="4558"/>
    <lineage>
        <taxon>Eukaryota</taxon>
        <taxon>Viridiplantae</taxon>
        <taxon>Streptophyta</taxon>
        <taxon>Embryophyta</taxon>
        <taxon>Tracheophyta</taxon>
        <taxon>Spermatophyta</taxon>
        <taxon>Magnoliopsida</taxon>
        <taxon>Liliopsida</taxon>
        <taxon>Poales</taxon>
        <taxon>Poaceae</taxon>
        <taxon>PACMAD clade</taxon>
        <taxon>Panicoideae</taxon>
        <taxon>Andropogonodae</taxon>
        <taxon>Andropogoneae</taxon>
        <taxon>Sorghinae</taxon>
        <taxon>Sorghum</taxon>
    </lineage>
</organism>
<dbReference type="InParanoid" id="A0A1Z5RMA8"/>
<sequence length="345" mass="36801">MLSLNRGPHLSDASPTSRREEDGLRSRICHRLAPIDPGYCVVFTPGACPCKKTDTTPDLAPLIYTALLALGSPAVWISPKQSVPAAAIDAQRNRTGLQNRPPSSTLPKTGASCRAARHDRDLSDRYKPWAIAHAGHSRTPPAPASAPVSAPHQSSPARSIQPSDGAFGGRGGARGGEAERGRDGGRRKLPRGKRPRWGFTRSPGSGSPSDARWDSRKSLTTRSPAAAASGSSSDERWDARKRARMEKEEEEKKEVVVEEEKEKVYAGPAFTVAPPDPSVLADLQLVYWSANTGQHTIGHACSVLHSCTSEFHPLCLEKQPTAHGKQGAAAPGLAAVGTDQMTSRP</sequence>
<name>A0A1Z5RMA8_SORBI</name>
<feature type="compositionally biased region" description="Basic and acidic residues" evidence="1">
    <location>
        <begin position="176"/>
        <end position="186"/>
    </location>
</feature>
<evidence type="ECO:0000313" key="3">
    <source>
        <dbReference type="Proteomes" id="UP000000768"/>
    </source>
</evidence>
<proteinExistence type="predicted"/>
<feature type="compositionally biased region" description="Low complexity" evidence="1">
    <location>
        <begin position="223"/>
        <end position="232"/>
    </location>
</feature>
<reference evidence="3" key="2">
    <citation type="journal article" date="2018" name="Plant J.">
        <title>The Sorghum bicolor reference genome: improved assembly, gene annotations, a transcriptome atlas, and signatures of genome organization.</title>
        <authorList>
            <person name="McCormick R.F."/>
            <person name="Truong S.K."/>
            <person name="Sreedasyam A."/>
            <person name="Jenkins J."/>
            <person name="Shu S."/>
            <person name="Sims D."/>
            <person name="Kennedy M."/>
            <person name="Amirebrahimi M."/>
            <person name="Weers B.D."/>
            <person name="McKinley B."/>
            <person name="Mattison A."/>
            <person name="Morishige D.T."/>
            <person name="Grimwood J."/>
            <person name="Schmutz J."/>
            <person name="Mullet J.E."/>
        </authorList>
    </citation>
    <scope>NUCLEOTIDE SEQUENCE [LARGE SCALE GENOMIC DNA]</scope>
    <source>
        <strain evidence="3">cv. BTx623</strain>
    </source>
</reference>
<feature type="region of interest" description="Disordered" evidence="1">
    <location>
        <begin position="92"/>
        <end position="119"/>
    </location>
</feature>
<reference evidence="2 3" key="1">
    <citation type="journal article" date="2009" name="Nature">
        <title>The Sorghum bicolor genome and the diversification of grasses.</title>
        <authorList>
            <person name="Paterson A.H."/>
            <person name="Bowers J.E."/>
            <person name="Bruggmann R."/>
            <person name="Dubchak I."/>
            <person name="Grimwood J."/>
            <person name="Gundlach H."/>
            <person name="Haberer G."/>
            <person name="Hellsten U."/>
            <person name="Mitros T."/>
            <person name="Poliakov A."/>
            <person name="Schmutz J."/>
            <person name="Spannagl M."/>
            <person name="Tang H."/>
            <person name="Wang X."/>
            <person name="Wicker T."/>
            <person name="Bharti A.K."/>
            <person name="Chapman J."/>
            <person name="Feltus F.A."/>
            <person name="Gowik U."/>
            <person name="Grigoriev I.V."/>
            <person name="Lyons E."/>
            <person name="Maher C.A."/>
            <person name="Martis M."/>
            <person name="Narechania A."/>
            <person name="Otillar R.P."/>
            <person name="Penning B.W."/>
            <person name="Salamov A.A."/>
            <person name="Wang Y."/>
            <person name="Zhang L."/>
            <person name="Carpita N.C."/>
            <person name="Freeling M."/>
            <person name="Gingle A.R."/>
            <person name="Hash C.T."/>
            <person name="Keller B."/>
            <person name="Klein P."/>
            <person name="Kresovich S."/>
            <person name="McCann M.C."/>
            <person name="Ming R."/>
            <person name="Peterson D.G."/>
            <person name="Mehboob-ur-Rahman"/>
            <person name="Ware D."/>
            <person name="Westhoff P."/>
            <person name="Mayer K.F."/>
            <person name="Messing J."/>
            <person name="Rokhsar D.S."/>
        </authorList>
    </citation>
    <scope>NUCLEOTIDE SEQUENCE [LARGE SCALE GENOMIC DNA]</scope>
    <source>
        <strain evidence="3">cv. BTx623</strain>
    </source>
</reference>
<feature type="region of interest" description="Disordered" evidence="1">
    <location>
        <begin position="324"/>
        <end position="345"/>
    </location>
</feature>
<dbReference type="Gramene" id="OQU84807">
    <property type="protein sequence ID" value="OQU84807"/>
    <property type="gene ID" value="SORBI_3004G126601"/>
</dbReference>
<gene>
    <name evidence="2" type="ORF">SORBI_3004G126601</name>
</gene>
<dbReference type="EMBL" id="CM000763">
    <property type="protein sequence ID" value="OQU84807.1"/>
    <property type="molecule type" value="Genomic_DNA"/>
</dbReference>
<feature type="region of interest" description="Disordered" evidence="1">
    <location>
        <begin position="1"/>
        <end position="23"/>
    </location>
</feature>
<evidence type="ECO:0000256" key="1">
    <source>
        <dbReference type="SAM" id="MobiDB-lite"/>
    </source>
</evidence>
<evidence type="ECO:0000313" key="2">
    <source>
        <dbReference type="EMBL" id="OQU84807.1"/>
    </source>
</evidence>
<dbReference type="Proteomes" id="UP000000768">
    <property type="component" value="Chromosome 4"/>
</dbReference>
<feature type="region of interest" description="Disordered" evidence="1">
    <location>
        <begin position="134"/>
        <end position="254"/>
    </location>
</feature>
<protein>
    <submittedName>
        <fullName evidence="2">Uncharacterized protein</fullName>
    </submittedName>
</protein>
<keyword evidence="3" id="KW-1185">Reference proteome</keyword>
<dbReference type="AlphaFoldDB" id="A0A1Z5RMA8"/>
<feature type="compositionally biased region" description="Polar residues" evidence="1">
    <location>
        <begin position="93"/>
        <end position="107"/>
    </location>
</feature>
<feature type="compositionally biased region" description="Gly residues" evidence="1">
    <location>
        <begin position="166"/>
        <end position="175"/>
    </location>
</feature>
<accession>A0A1Z5RMA8</accession>
<feature type="compositionally biased region" description="Basic and acidic residues" evidence="1">
    <location>
        <begin position="233"/>
        <end position="254"/>
    </location>
</feature>
<feature type="compositionally biased region" description="Low complexity" evidence="1">
    <location>
        <begin position="145"/>
        <end position="157"/>
    </location>
</feature>
<feature type="compositionally biased region" description="Basic residues" evidence="1">
    <location>
        <begin position="187"/>
        <end position="196"/>
    </location>
</feature>